<accession>A0A368P2U5</accession>
<evidence type="ECO:0000259" key="2">
    <source>
        <dbReference type="Pfam" id="PF20448"/>
    </source>
</evidence>
<feature type="signal peptide" evidence="1">
    <location>
        <begin position="1"/>
        <end position="19"/>
    </location>
</feature>
<dbReference type="AlphaFoldDB" id="A0A368P2U5"/>
<comment type="caution">
    <text evidence="3">The sequence shown here is derived from an EMBL/GenBank/DDBJ whole genome shotgun (WGS) entry which is preliminary data.</text>
</comment>
<evidence type="ECO:0000313" key="4">
    <source>
        <dbReference type="Proteomes" id="UP000252249"/>
    </source>
</evidence>
<feature type="domain" description="DUF6705" evidence="2">
    <location>
        <begin position="1"/>
        <end position="64"/>
    </location>
</feature>
<organism evidence="3 4">
    <name type="scientific">Oceanihabitans sediminis</name>
    <dbReference type="NCBI Taxonomy" id="1812012"/>
    <lineage>
        <taxon>Bacteria</taxon>
        <taxon>Pseudomonadati</taxon>
        <taxon>Bacteroidota</taxon>
        <taxon>Flavobacteriia</taxon>
        <taxon>Flavobacteriales</taxon>
        <taxon>Flavobacteriaceae</taxon>
        <taxon>Oceanihabitans</taxon>
    </lineage>
</organism>
<gene>
    <name evidence="3" type="ORF">DU428_11905</name>
</gene>
<dbReference type="EMBL" id="QPIG01000005">
    <property type="protein sequence ID" value="RCU56590.1"/>
    <property type="molecule type" value="Genomic_DNA"/>
</dbReference>
<dbReference type="InterPro" id="IPR046551">
    <property type="entry name" value="DUF6705"/>
</dbReference>
<keyword evidence="4" id="KW-1185">Reference proteome</keyword>
<keyword evidence="1" id="KW-0732">Signal</keyword>
<name>A0A368P2U5_9FLAO</name>
<dbReference type="RefSeq" id="WP_072352294.1">
    <property type="nucleotide sequence ID" value="NZ_QNRP01000007.1"/>
</dbReference>
<dbReference type="OrthoDB" id="1261237at2"/>
<sequence length="167" mass="18559">MKTLLYSIIFLSFSAISFGQNSNLNPFVGNWEWINGNETFKVELFKARSSEGEVIKGHYILINNVTNDVIYKSNKLLLPEIDYYYGHAIYLGSSDPTYISGSVDDNVLFSGDGNYAVKLGQLKFTLQNTCPTCPTTATWKVSRLPGGQVGLPQTFTIPTDIVLTKID</sequence>
<evidence type="ECO:0000256" key="1">
    <source>
        <dbReference type="SAM" id="SignalP"/>
    </source>
</evidence>
<dbReference type="Pfam" id="PF20448">
    <property type="entry name" value="DUF6705"/>
    <property type="match status" value="1"/>
</dbReference>
<proteinExistence type="predicted"/>
<protein>
    <recommendedName>
        <fullName evidence="2">DUF6705 domain-containing protein</fullName>
    </recommendedName>
</protein>
<evidence type="ECO:0000313" key="3">
    <source>
        <dbReference type="EMBL" id="RCU56590.1"/>
    </source>
</evidence>
<feature type="chain" id="PRO_5016760967" description="DUF6705 domain-containing protein" evidence="1">
    <location>
        <begin position="20"/>
        <end position="167"/>
    </location>
</feature>
<reference evidence="3 4" key="1">
    <citation type="submission" date="2018-07" db="EMBL/GenBank/DDBJ databases">
        <title>Oceanihabitans testaceum sp. nov., isolated from marine sediment.</title>
        <authorList>
            <person name="Li C.-M."/>
        </authorList>
    </citation>
    <scope>NUCLEOTIDE SEQUENCE [LARGE SCALE GENOMIC DNA]</scope>
    <source>
        <strain evidence="3 4">S9-10</strain>
    </source>
</reference>
<dbReference type="Proteomes" id="UP000252249">
    <property type="component" value="Unassembled WGS sequence"/>
</dbReference>